<keyword evidence="2" id="KW-1185">Reference proteome</keyword>
<name>A0A4C1UZM9_EUMVA</name>
<dbReference type="AlphaFoldDB" id="A0A4C1UZM9"/>
<dbReference type="EMBL" id="BGZK01000246">
    <property type="protein sequence ID" value="GBP31476.1"/>
    <property type="molecule type" value="Genomic_DNA"/>
</dbReference>
<accession>A0A4C1UZM9</accession>
<evidence type="ECO:0000313" key="2">
    <source>
        <dbReference type="Proteomes" id="UP000299102"/>
    </source>
</evidence>
<sequence length="240" mass="25993">MLKYRLKITRLHLKHLLGGFLIESRLLVVVLVPVGDDVPAAVGARHGRAAEPLPPGADPVGNIPHVGPVSCPDKTGRQMRVRRRHAEHAPLIVDEDGGLARPRLAAGAVPRAGAVRRLAAVVGVARVPQHHPAATQRAQLGDATSHINGTYYTARMVEHHKRLEQSCTTAPISVETILNSNAVTQMRHEVLELSRRPPQSVDRGITSLSHARLVLVRLVNAKPIVDVRGITGRGMAFYCL</sequence>
<organism evidence="1 2">
    <name type="scientific">Eumeta variegata</name>
    <name type="common">Bagworm moth</name>
    <name type="synonym">Eumeta japonica</name>
    <dbReference type="NCBI Taxonomy" id="151549"/>
    <lineage>
        <taxon>Eukaryota</taxon>
        <taxon>Metazoa</taxon>
        <taxon>Ecdysozoa</taxon>
        <taxon>Arthropoda</taxon>
        <taxon>Hexapoda</taxon>
        <taxon>Insecta</taxon>
        <taxon>Pterygota</taxon>
        <taxon>Neoptera</taxon>
        <taxon>Endopterygota</taxon>
        <taxon>Lepidoptera</taxon>
        <taxon>Glossata</taxon>
        <taxon>Ditrysia</taxon>
        <taxon>Tineoidea</taxon>
        <taxon>Psychidae</taxon>
        <taxon>Oiketicinae</taxon>
        <taxon>Eumeta</taxon>
    </lineage>
</organism>
<proteinExistence type="predicted"/>
<reference evidence="1 2" key="1">
    <citation type="journal article" date="2019" name="Commun. Biol.">
        <title>The bagworm genome reveals a unique fibroin gene that provides high tensile strength.</title>
        <authorList>
            <person name="Kono N."/>
            <person name="Nakamura H."/>
            <person name="Ohtoshi R."/>
            <person name="Tomita M."/>
            <person name="Numata K."/>
            <person name="Arakawa K."/>
        </authorList>
    </citation>
    <scope>NUCLEOTIDE SEQUENCE [LARGE SCALE GENOMIC DNA]</scope>
</reference>
<comment type="caution">
    <text evidence="1">The sequence shown here is derived from an EMBL/GenBank/DDBJ whole genome shotgun (WGS) entry which is preliminary data.</text>
</comment>
<protein>
    <submittedName>
        <fullName evidence="1">Uncharacterized protein</fullName>
    </submittedName>
</protein>
<dbReference type="Proteomes" id="UP000299102">
    <property type="component" value="Unassembled WGS sequence"/>
</dbReference>
<evidence type="ECO:0000313" key="1">
    <source>
        <dbReference type="EMBL" id="GBP31476.1"/>
    </source>
</evidence>
<gene>
    <name evidence="1" type="ORF">EVAR_17967_1</name>
</gene>